<organism evidence="1 2">
    <name type="scientific">Amycolatopsis sacchari</name>
    <dbReference type="NCBI Taxonomy" id="115433"/>
    <lineage>
        <taxon>Bacteria</taxon>
        <taxon>Bacillati</taxon>
        <taxon>Actinomycetota</taxon>
        <taxon>Actinomycetes</taxon>
        <taxon>Pseudonocardiales</taxon>
        <taxon>Pseudonocardiaceae</taxon>
        <taxon>Amycolatopsis</taxon>
    </lineage>
</organism>
<accession>A0A1I4CKY6</accession>
<reference evidence="1 2" key="1">
    <citation type="submission" date="2016-10" db="EMBL/GenBank/DDBJ databases">
        <authorList>
            <person name="de Groot N.N."/>
        </authorList>
    </citation>
    <scope>NUCLEOTIDE SEQUENCE [LARGE SCALE GENOMIC DNA]</scope>
    <source>
        <strain evidence="1 2">DSM 44468</strain>
    </source>
</reference>
<dbReference type="Proteomes" id="UP000199025">
    <property type="component" value="Unassembled WGS sequence"/>
</dbReference>
<dbReference type="AlphaFoldDB" id="A0A1I4CKY6"/>
<evidence type="ECO:0000313" key="1">
    <source>
        <dbReference type="EMBL" id="SFK80591.1"/>
    </source>
</evidence>
<dbReference type="EMBL" id="FORP01000035">
    <property type="protein sequence ID" value="SFK80591.1"/>
    <property type="molecule type" value="Genomic_DNA"/>
</dbReference>
<sequence>MGARPLTQERANGQLFARCVISRESVRAVTPVLVNFPRTVGQAAAATAVMASAMVRTSASVQTNGGMA</sequence>
<proteinExistence type="predicted"/>
<protein>
    <submittedName>
        <fullName evidence="1">Uncharacterized protein</fullName>
    </submittedName>
</protein>
<gene>
    <name evidence="1" type="ORF">SAMN05421835_1355</name>
</gene>
<name>A0A1I4CKY6_9PSEU</name>
<keyword evidence="2" id="KW-1185">Reference proteome</keyword>
<evidence type="ECO:0000313" key="2">
    <source>
        <dbReference type="Proteomes" id="UP000199025"/>
    </source>
</evidence>